<feature type="transmembrane region" description="Helical" evidence="2">
    <location>
        <begin position="336"/>
        <end position="356"/>
    </location>
</feature>
<sequence length="700" mass="72430">MVGQSASVQTGVARTSTEHVDVWQRLQPTELLGPGSLADPTTGAVAPPSGREGPAGRRPERPSRPARPTVRYRRIAGLDGLRALAVVSVMLFHFAPQLLPGGYVGVDVFFVLSGFLITTLLVREFRERRTLSLSRFWIRRARRLLPALALVVLTCTAVAGLAGGDVLVGIGAQVAGAATFTSNWVYVAQGSTYSGGLAPQLFANLWSLAVEEQFYLLWPLAVLGVLALRITRRRALVLAGALAVVSAVAMSLLHVPGTDPTRVYFGTDTHLFGLMIGAFLAFWHLRTGRPTLVRESPRTSTTRGAAFVLGAGIVGAVVLVLAMLQMPWDAAVTYRGGLFVVSLATAGVVNLVLHAPRLGRVLDRGPAGWIGARSYGLYLWHWPVLVLVAAIAGGGGLYATPGPWVALTATAVTVAAAALSYRFVERPVMGRGLRGYVRTVVAWARRGAAGRNPLPVHGWVTLAASVLVVGLAVTGFVRAPAVSSVESQILAGQEVAAGTQQPGGAAAGEVPVPEAAPEPAPPDPAVQEPEAPAAFPGPPPGDQVTIIGDSVTLASAPALAAALPGALIDGAVSRQMKDAGGLVDAVRAAGNLRPYVVVSLGTNSTVDAAMMDRVLATIGPDHTVVLVTGYADRSWVPVANAEMIGASQRFGNVVVADWSAAIAAQPTLLGPDGVHPAGEGTALYASVVAAGLAQAVALRG</sequence>
<feature type="transmembrane region" description="Helical" evidence="2">
    <location>
        <begin position="377"/>
        <end position="398"/>
    </location>
</feature>
<evidence type="ECO:0000256" key="1">
    <source>
        <dbReference type="SAM" id="MobiDB-lite"/>
    </source>
</evidence>
<dbReference type="GO" id="GO:0016020">
    <property type="term" value="C:membrane"/>
    <property type="evidence" value="ECO:0007669"/>
    <property type="project" value="TreeGrafter"/>
</dbReference>
<dbReference type="GO" id="GO:0016747">
    <property type="term" value="F:acyltransferase activity, transferring groups other than amino-acyl groups"/>
    <property type="evidence" value="ECO:0007669"/>
    <property type="project" value="InterPro"/>
</dbReference>
<dbReference type="PATRIC" id="fig|43678.3.peg.2175"/>
<dbReference type="InterPro" id="IPR050879">
    <property type="entry name" value="Acyltransferase_3"/>
</dbReference>
<dbReference type="SUPFAM" id="SSF52266">
    <property type="entry name" value="SGNH hydrolase"/>
    <property type="match status" value="1"/>
</dbReference>
<feature type="transmembrane region" description="Helical" evidence="2">
    <location>
        <begin position="263"/>
        <end position="283"/>
    </location>
</feature>
<evidence type="ECO:0000256" key="2">
    <source>
        <dbReference type="SAM" id="Phobius"/>
    </source>
</evidence>
<evidence type="ECO:0000313" key="4">
    <source>
        <dbReference type="EMBL" id="KZM35298.1"/>
    </source>
</evidence>
<proteinExistence type="predicted"/>
<dbReference type="Pfam" id="PF01757">
    <property type="entry name" value="Acyl_transf_3"/>
    <property type="match status" value="1"/>
</dbReference>
<protein>
    <submittedName>
        <fullName evidence="4">O-acetyltransferase OatA</fullName>
        <ecNumber evidence="4">2.3.1.-</ecNumber>
    </submittedName>
</protein>
<feature type="transmembrane region" description="Helical" evidence="2">
    <location>
        <begin position="237"/>
        <end position="257"/>
    </location>
</feature>
<accession>A0A161YGW5</accession>
<dbReference type="Proteomes" id="UP000076447">
    <property type="component" value="Unassembled WGS sequence"/>
</dbReference>
<dbReference type="InterPro" id="IPR002656">
    <property type="entry name" value="Acyl_transf_3_dom"/>
</dbReference>
<organism evidence="4 5">
    <name type="scientific">Oerskovia enterophila</name>
    <dbReference type="NCBI Taxonomy" id="43678"/>
    <lineage>
        <taxon>Bacteria</taxon>
        <taxon>Bacillati</taxon>
        <taxon>Actinomycetota</taxon>
        <taxon>Actinomycetes</taxon>
        <taxon>Micrococcales</taxon>
        <taxon>Cellulomonadaceae</taxon>
        <taxon>Oerskovia</taxon>
    </lineage>
</organism>
<feature type="compositionally biased region" description="Pro residues" evidence="1">
    <location>
        <begin position="514"/>
        <end position="524"/>
    </location>
</feature>
<feature type="transmembrane region" description="Helical" evidence="2">
    <location>
        <begin position="404"/>
        <end position="424"/>
    </location>
</feature>
<feature type="region of interest" description="Disordered" evidence="1">
    <location>
        <begin position="31"/>
        <end position="69"/>
    </location>
</feature>
<dbReference type="OrthoDB" id="3404679at2"/>
<dbReference type="STRING" id="43678.OJAG_20860"/>
<dbReference type="PANTHER" id="PTHR23028:SF53">
    <property type="entry name" value="ACYL_TRANSF_3 DOMAIN-CONTAINING PROTEIN"/>
    <property type="match status" value="1"/>
</dbReference>
<dbReference type="EC" id="2.3.1.-" evidence="4"/>
<keyword evidence="4" id="KW-0012">Acyltransferase</keyword>
<dbReference type="GO" id="GO:0009103">
    <property type="term" value="P:lipopolysaccharide biosynthetic process"/>
    <property type="evidence" value="ECO:0007669"/>
    <property type="project" value="TreeGrafter"/>
</dbReference>
<dbReference type="AlphaFoldDB" id="A0A161YGW5"/>
<evidence type="ECO:0000259" key="3">
    <source>
        <dbReference type="Pfam" id="PF01757"/>
    </source>
</evidence>
<keyword evidence="2" id="KW-0812">Transmembrane</keyword>
<dbReference type="PANTHER" id="PTHR23028">
    <property type="entry name" value="ACETYLTRANSFERASE"/>
    <property type="match status" value="1"/>
</dbReference>
<comment type="caution">
    <text evidence="4">The sequence shown here is derived from an EMBL/GenBank/DDBJ whole genome shotgun (WGS) entry which is preliminary data.</text>
</comment>
<feature type="transmembrane region" description="Helical" evidence="2">
    <location>
        <begin position="143"/>
        <end position="162"/>
    </location>
</feature>
<feature type="compositionally biased region" description="Basic and acidic residues" evidence="1">
    <location>
        <begin position="54"/>
        <end position="63"/>
    </location>
</feature>
<name>A0A161YGW5_9CELL</name>
<feature type="transmembrane region" description="Helical" evidence="2">
    <location>
        <begin position="75"/>
        <end position="95"/>
    </location>
</feature>
<dbReference type="RefSeq" id="WP_082848974.1">
    <property type="nucleotide sequence ID" value="NZ_LRIE01000072.1"/>
</dbReference>
<feature type="compositionally biased region" description="Low complexity" evidence="1">
    <location>
        <begin position="525"/>
        <end position="534"/>
    </location>
</feature>
<keyword evidence="2" id="KW-0472">Membrane</keyword>
<feature type="transmembrane region" description="Helical" evidence="2">
    <location>
        <begin position="214"/>
        <end position="230"/>
    </location>
</feature>
<feature type="domain" description="Acyltransferase 3" evidence="3">
    <location>
        <begin position="76"/>
        <end position="421"/>
    </location>
</feature>
<gene>
    <name evidence="4" type="primary">oatA_2</name>
    <name evidence="4" type="ORF">OJAG_20860</name>
</gene>
<dbReference type="EMBL" id="LRIE01000072">
    <property type="protein sequence ID" value="KZM35298.1"/>
    <property type="molecule type" value="Genomic_DNA"/>
</dbReference>
<feature type="transmembrane region" description="Helical" evidence="2">
    <location>
        <begin position="304"/>
        <end position="324"/>
    </location>
</feature>
<reference evidence="4 5" key="1">
    <citation type="submission" date="2016-01" db="EMBL/GenBank/DDBJ databases">
        <title>Genome sequence of Oerskovia enterophila VJag, an agar and cellulose degrading bacterium.</title>
        <authorList>
            <person name="Poehlein A."/>
            <person name="Jag V."/>
            <person name="Bengelsdorf F."/>
            <person name="Duerre P."/>
            <person name="Daniel R."/>
        </authorList>
    </citation>
    <scope>NUCLEOTIDE SEQUENCE [LARGE SCALE GENOMIC DNA]</scope>
    <source>
        <strain evidence="4 5">VJag</strain>
    </source>
</reference>
<feature type="region of interest" description="Disordered" evidence="1">
    <location>
        <begin position="500"/>
        <end position="541"/>
    </location>
</feature>
<feature type="compositionally biased region" description="Low complexity" evidence="1">
    <location>
        <begin position="500"/>
        <end position="513"/>
    </location>
</feature>
<evidence type="ECO:0000313" key="5">
    <source>
        <dbReference type="Proteomes" id="UP000076447"/>
    </source>
</evidence>
<feature type="transmembrane region" description="Helical" evidence="2">
    <location>
        <begin position="456"/>
        <end position="477"/>
    </location>
</feature>
<feature type="transmembrane region" description="Helical" evidence="2">
    <location>
        <begin position="101"/>
        <end position="122"/>
    </location>
</feature>
<keyword evidence="2" id="KW-1133">Transmembrane helix</keyword>
<keyword evidence="4" id="KW-0808">Transferase</keyword>